<dbReference type="InterPro" id="IPR020904">
    <property type="entry name" value="Sc_DH/Rdtase_CS"/>
</dbReference>
<comment type="caution">
    <text evidence="4">The sequence shown here is derived from an EMBL/GenBank/DDBJ whole genome shotgun (WGS) entry which is preliminary data.</text>
</comment>
<dbReference type="InterPro" id="IPR002347">
    <property type="entry name" value="SDR_fam"/>
</dbReference>
<protein>
    <submittedName>
        <fullName evidence="4">SDR family NAD(P)-dependent oxidoreductase</fullName>
        <ecNumber evidence="4">1.1.1.-</ecNumber>
    </submittedName>
</protein>
<dbReference type="Proteomes" id="UP001589750">
    <property type="component" value="Unassembled WGS sequence"/>
</dbReference>
<dbReference type="PROSITE" id="PS00061">
    <property type="entry name" value="ADH_SHORT"/>
    <property type="match status" value="1"/>
</dbReference>
<dbReference type="SUPFAM" id="SSF51735">
    <property type="entry name" value="NAD(P)-binding Rossmann-fold domains"/>
    <property type="match status" value="1"/>
</dbReference>
<dbReference type="PANTHER" id="PTHR43639">
    <property type="entry name" value="OXIDOREDUCTASE, SHORT-CHAIN DEHYDROGENASE/REDUCTASE FAMILY (AFU_ORTHOLOGUE AFUA_5G02870)"/>
    <property type="match status" value="1"/>
</dbReference>
<sequence>MADVDDGVQWGLSGRTVVVTGASSGMGEQTATLLGRLGANVVLQGRNEANLRAIADEVERSGGQALTVALDLEETERAVDLVAAATARFGAIHGLVLNASLFDPRPFVETTAAHLNRQWNTNVVSHYLIAQAAVPHMPEGSSMVWVSSTVAHAGFATCSAYAATKGAVEAVSRTLAMELAPAGIRVNTMAPGFFRTPMTIPNFEADPAYEESVKQGTPLKRLGRPEEAAATIAFLLSDLAPYIDGQTITIDGGWTAQ</sequence>
<keyword evidence="2 4" id="KW-0560">Oxidoreductase</keyword>
<dbReference type="Pfam" id="PF13561">
    <property type="entry name" value="adh_short_C2"/>
    <property type="match status" value="1"/>
</dbReference>
<dbReference type="PANTHER" id="PTHR43639:SF1">
    <property type="entry name" value="SHORT-CHAIN DEHYDROGENASE_REDUCTASE FAMILY PROTEIN"/>
    <property type="match status" value="1"/>
</dbReference>
<dbReference type="RefSeq" id="WP_170215328.1">
    <property type="nucleotide sequence ID" value="NZ_JBHMDG010000034.1"/>
</dbReference>
<dbReference type="CDD" id="cd05233">
    <property type="entry name" value="SDR_c"/>
    <property type="match status" value="1"/>
</dbReference>
<proteinExistence type="inferred from homology"/>
<evidence type="ECO:0000313" key="5">
    <source>
        <dbReference type="Proteomes" id="UP001589750"/>
    </source>
</evidence>
<evidence type="ECO:0000256" key="2">
    <source>
        <dbReference type="ARBA" id="ARBA00023002"/>
    </source>
</evidence>
<dbReference type="InterPro" id="IPR057326">
    <property type="entry name" value="KR_dom"/>
</dbReference>
<accession>A0ABV5KIG6</accession>
<name>A0ABV5KIG6_9ACTN</name>
<dbReference type="SMART" id="SM00822">
    <property type="entry name" value="PKS_KR"/>
    <property type="match status" value="1"/>
</dbReference>
<dbReference type="EC" id="1.1.1.-" evidence="4"/>
<dbReference type="EMBL" id="JBHMDG010000034">
    <property type="protein sequence ID" value="MFB9315575.1"/>
    <property type="molecule type" value="Genomic_DNA"/>
</dbReference>
<dbReference type="InterPro" id="IPR036291">
    <property type="entry name" value="NAD(P)-bd_dom_sf"/>
</dbReference>
<keyword evidence="5" id="KW-1185">Reference proteome</keyword>
<evidence type="ECO:0000313" key="4">
    <source>
        <dbReference type="EMBL" id="MFB9315575.1"/>
    </source>
</evidence>
<dbReference type="GO" id="GO:0016491">
    <property type="term" value="F:oxidoreductase activity"/>
    <property type="evidence" value="ECO:0007669"/>
    <property type="project" value="UniProtKB-KW"/>
</dbReference>
<evidence type="ECO:0000259" key="3">
    <source>
        <dbReference type="SMART" id="SM00822"/>
    </source>
</evidence>
<evidence type="ECO:0000256" key="1">
    <source>
        <dbReference type="ARBA" id="ARBA00006484"/>
    </source>
</evidence>
<organism evidence="4 5">
    <name type="scientific">Nocardioides plantarum</name>
    <dbReference type="NCBI Taxonomy" id="29299"/>
    <lineage>
        <taxon>Bacteria</taxon>
        <taxon>Bacillati</taxon>
        <taxon>Actinomycetota</taxon>
        <taxon>Actinomycetes</taxon>
        <taxon>Propionibacteriales</taxon>
        <taxon>Nocardioidaceae</taxon>
        <taxon>Nocardioides</taxon>
    </lineage>
</organism>
<dbReference type="Gene3D" id="3.40.50.720">
    <property type="entry name" value="NAD(P)-binding Rossmann-like Domain"/>
    <property type="match status" value="1"/>
</dbReference>
<comment type="similarity">
    <text evidence="1">Belongs to the short-chain dehydrogenases/reductases (SDR) family.</text>
</comment>
<reference evidence="4 5" key="1">
    <citation type="submission" date="2024-09" db="EMBL/GenBank/DDBJ databases">
        <authorList>
            <person name="Sun Q."/>
            <person name="Mori K."/>
        </authorList>
    </citation>
    <scope>NUCLEOTIDE SEQUENCE [LARGE SCALE GENOMIC DNA]</scope>
    <source>
        <strain evidence="4 5">JCM 9626</strain>
    </source>
</reference>
<dbReference type="PRINTS" id="PR00081">
    <property type="entry name" value="GDHRDH"/>
</dbReference>
<feature type="domain" description="Ketoreductase" evidence="3">
    <location>
        <begin position="15"/>
        <end position="183"/>
    </location>
</feature>
<gene>
    <name evidence="4" type="ORF">ACFFRI_21205</name>
</gene>